<reference evidence="2 3" key="1">
    <citation type="submission" date="2018-09" db="EMBL/GenBank/DDBJ databases">
        <title>A high-quality reference genome of wild soybean provides a powerful tool to mine soybean genomes.</title>
        <authorList>
            <person name="Xie M."/>
            <person name="Chung C.Y.L."/>
            <person name="Li M.-W."/>
            <person name="Wong F.-L."/>
            <person name="Chan T.-F."/>
            <person name="Lam H.-M."/>
        </authorList>
    </citation>
    <scope>NUCLEOTIDE SEQUENCE [LARGE SCALE GENOMIC DNA]</scope>
    <source>
        <strain evidence="3">cv. W05</strain>
        <tissue evidence="2">Hypocotyl of etiolated seedlings</tissue>
    </source>
</reference>
<evidence type="ECO:0000313" key="2">
    <source>
        <dbReference type="EMBL" id="RZC27332.1"/>
    </source>
</evidence>
<dbReference type="InterPro" id="IPR029063">
    <property type="entry name" value="SAM-dependent_MTases_sf"/>
</dbReference>
<dbReference type="InterPro" id="IPR019446">
    <property type="entry name" value="BMT5-like"/>
</dbReference>
<protein>
    <recommendedName>
        <fullName evidence="1">25S rRNA (uridine-N(3))-methyltransferase BMT5-like domain-containing protein</fullName>
    </recommendedName>
</protein>
<evidence type="ECO:0000313" key="3">
    <source>
        <dbReference type="Proteomes" id="UP000289340"/>
    </source>
</evidence>
<proteinExistence type="predicted"/>
<comment type="caution">
    <text evidence="2">The sequence shown here is derived from an EMBL/GenBank/DDBJ whole genome shotgun (WGS) entry which is preliminary data.</text>
</comment>
<dbReference type="EMBL" id="QZWG01000002">
    <property type="protein sequence ID" value="RZC27332.1"/>
    <property type="molecule type" value="Genomic_DNA"/>
</dbReference>
<dbReference type="PANTHER" id="PTHR11538:SF103">
    <property type="entry name" value="DUF2431 DOMAIN PROTEIN"/>
    <property type="match status" value="1"/>
</dbReference>
<keyword evidence="3" id="KW-1185">Reference proteome</keyword>
<feature type="domain" description="25S rRNA (uridine-N(3))-methyltransferase BMT5-like" evidence="1">
    <location>
        <begin position="24"/>
        <end position="190"/>
    </location>
</feature>
<sequence length="226" mass="25533">SAVQLDTKMEEKKIKHYSSHHKILLVGEGDFSFSLSLANAFGSASNMVATSLDSKVTVIGKYSRASTNLNELENLGCTIVHEVDVHTMNKHPLLQRKYFDRIVFNFPHAGFVYREHDSCQIELHKHVVSGFLKSARQMVSQDGEIHVTHKNAHPFNNWKVVKLAEELAKLVLVEKVPFYLFEYPGYINKRGSGHRCDQSFPVGDCSTFKFSKACDVESLILETCSI</sequence>
<evidence type="ECO:0000259" key="1">
    <source>
        <dbReference type="Pfam" id="PF10354"/>
    </source>
</evidence>
<dbReference type="GO" id="GO:0070042">
    <property type="term" value="F:rRNA (uridine-N3-)-methyltransferase activity"/>
    <property type="evidence" value="ECO:0007669"/>
    <property type="project" value="InterPro"/>
</dbReference>
<dbReference type="PANTHER" id="PTHR11538">
    <property type="entry name" value="PHENYLALANYL-TRNA SYNTHETASE"/>
    <property type="match status" value="1"/>
</dbReference>
<dbReference type="FunFam" id="3.40.50.150:FF:000440">
    <property type="entry name" value="Os09g0479300 protein"/>
    <property type="match status" value="1"/>
</dbReference>
<dbReference type="GO" id="GO:0005737">
    <property type="term" value="C:cytoplasm"/>
    <property type="evidence" value="ECO:0007669"/>
    <property type="project" value="TreeGrafter"/>
</dbReference>
<name>A0A445LVU4_GLYSO</name>
<dbReference type="GO" id="GO:0070475">
    <property type="term" value="P:rRNA base methylation"/>
    <property type="evidence" value="ECO:0007669"/>
    <property type="project" value="InterPro"/>
</dbReference>
<feature type="non-terminal residue" evidence="2">
    <location>
        <position position="1"/>
    </location>
</feature>
<dbReference type="Pfam" id="PF10354">
    <property type="entry name" value="BMT5-like"/>
    <property type="match status" value="1"/>
</dbReference>
<dbReference type="SUPFAM" id="SSF53335">
    <property type="entry name" value="S-adenosyl-L-methionine-dependent methyltransferases"/>
    <property type="match status" value="1"/>
</dbReference>
<dbReference type="AlphaFoldDB" id="A0A445LVU4"/>
<organism evidence="2 3">
    <name type="scientific">Glycine soja</name>
    <name type="common">Wild soybean</name>
    <dbReference type="NCBI Taxonomy" id="3848"/>
    <lineage>
        <taxon>Eukaryota</taxon>
        <taxon>Viridiplantae</taxon>
        <taxon>Streptophyta</taxon>
        <taxon>Embryophyta</taxon>
        <taxon>Tracheophyta</taxon>
        <taxon>Spermatophyta</taxon>
        <taxon>Magnoliopsida</taxon>
        <taxon>eudicotyledons</taxon>
        <taxon>Gunneridae</taxon>
        <taxon>Pentapetalae</taxon>
        <taxon>rosids</taxon>
        <taxon>fabids</taxon>
        <taxon>Fabales</taxon>
        <taxon>Fabaceae</taxon>
        <taxon>Papilionoideae</taxon>
        <taxon>50 kb inversion clade</taxon>
        <taxon>NPAAA clade</taxon>
        <taxon>indigoferoid/millettioid clade</taxon>
        <taxon>Phaseoleae</taxon>
        <taxon>Glycine</taxon>
        <taxon>Glycine subgen. Soja</taxon>
    </lineage>
</organism>
<dbReference type="Proteomes" id="UP000289340">
    <property type="component" value="Chromosome 2"/>
</dbReference>
<gene>
    <name evidence="2" type="ORF">D0Y65_005450</name>
</gene>
<accession>A0A445LVU4</accession>